<gene>
    <name evidence="3" type="ORF">IAB60_00810</name>
</gene>
<evidence type="ECO:0008006" key="5">
    <source>
        <dbReference type="Google" id="ProtNLM"/>
    </source>
</evidence>
<dbReference type="PROSITE" id="PS51257">
    <property type="entry name" value="PROKAR_LIPOPROTEIN"/>
    <property type="match status" value="1"/>
</dbReference>
<feature type="signal peptide" evidence="2">
    <location>
        <begin position="1"/>
        <end position="19"/>
    </location>
</feature>
<evidence type="ECO:0000256" key="1">
    <source>
        <dbReference type="SAM" id="MobiDB-lite"/>
    </source>
</evidence>
<feature type="chain" id="PRO_5039499607" description="Lipoprotein" evidence="2">
    <location>
        <begin position="20"/>
        <end position="170"/>
    </location>
</feature>
<dbReference type="AlphaFoldDB" id="A0A9D1GGJ4"/>
<dbReference type="Proteomes" id="UP000886860">
    <property type="component" value="Unassembled WGS sequence"/>
</dbReference>
<evidence type="ECO:0000313" key="4">
    <source>
        <dbReference type="Proteomes" id="UP000886860"/>
    </source>
</evidence>
<organism evidence="3 4">
    <name type="scientific">Candidatus Caccovicinus merdipullorum</name>
    <dbReference type="NCBI Taxonomy" id="2840724"/>
    <lineage>
        <taxon>Bacteria</taxon>
        <taxon>Bacillati</taxon>
        <taxon>Bacillota</taxon>
        <taxon>Clostridia</taxon>
        <taxon>Eubacteriales</taxon>
        <taxon>Candidatus Caccovicinus</taxon>
    </lineage>
</organism>
<name>A0A9D1GGJ4_9FIRM</name>
<protein>
    <recommendedName>
        <fullName evidence="5">Lipoprotein</fullName>
    </recommendedName>
</protein>
<sequence length="170" mass="18061">MKKWIYSAAVGLTVLGLSACGGTGSSESTAAESVEIPNPMKEAESSQELSEIGVSMEAPAEGTDVQYYIISDVVGQISFTWKDHAFTYRGSAAAEDFSGIFEEFEQTETVFDAEGTESGIRVRATVSGGRLADWSTAEAKYTLYTPDPVSDEDMGALCQELAGTSVPAEK</sequence>
<accession>A0A9D1GGJ4</accession>
<dbReference type="EMBL" id="DVKS01000015">
    <property type="protein sequence ID" value="HIT40638.1"/>
    <property type="molecule type" value="Genomic_DNA"/>
</dbReference>
<evidence type="ECO:0000256" key="2">
    <source>
        <dbReference type="SAM" id="SignalP"/>
    </source>
</evidence>
<comment type="caution">
    <text evidence="3">The sequence shown here is derived from an EMBL/GenBank/DDBJ whole genome shotgun (WGS) entry which is preliminary data.</text>
</comment>
<reference evidence="3" key="2">
    <citation type="journal article" date="2021" name="PeerJ">
        <title>Extensive microbial diversity within the chicken gut microbiome revealed by metagenomics and culture.</title>
        <authorList>
            <person name="Gilroy R."/>
            <person name="Ravi A."/>
            <person name="Getino M."/>
            <person name="Pursley I."/>
            <person name="Horton D.L."/>
            <person name="Alikhan N.F."/>
            <person name="Baker D."/>
            <person name="Gharbi K."/>
            <person name="Hall N."/>
            <person name="Watson M."/>
            <person name="Adriaenssens E.M."/>
            <person name="Foster-Nyarko E."/>
            <person name="Jarju S."/>
            <person name="Secka A."/>
            <person name="Antonio M."/>
            <person name="Oren A."/>
            <person name="Chaudhuri R.R."/>
            <person name="La Ragione R."/>
            <person name="Hildebrand F."/>
            <person name="Pallen M.J."/>
        </authorList>
    </citation>
    <scope>NUCLEOTIDE SEQUENCE</scope>
    <source>
        <strain evidence="3">CHK123-3438</strain>
    </source>
</reference>
<keyword evidence="2" id="KW-0732">Signal</keyword>
<proteinExistence type="predicted"/>
<reference evidence="3" key="1">
    <citation type="submission" date="2020-10" db="EMBL/GenBank/DDBJ databases">
        <authorList>
            <person name="Gilroy R."/>
        </authorList>
    </citation>
    <scope>NUCLEOTIDE SEQUENCE</scope>
    <source>
        <strain evidence="3">CHK123-3438</strain>
    </source>
</reference>
<evidence type="ECO:0000313" key="3">
    <source>
        <dbReference type="EMBL" id="HIT40638.1"/>
    </source>
</evidence>
<feature type="region of interest" description="Disordered" evidence="1">
    <location>
        <begin position="26"/>
        <end position="50"/>
    </location>
</feature>